<reference evidence="3" key="1">
    <citation type="submission" date="2012-02" db="EMBL/GenBank/DDBJ databases">
        <title>Whole genome shotgun sequence of Gordonia otitidis NBRC 100426.</title>
        <authorList>
            <person name="Yoshida I."/>
            <person name="Hosoyama A."/>
            <person name="Tsuchikane K."/>
            <person name="Katsumata H."/>
            <person name="Yamazaki S."/>
            <person name="Fujita N."/>
        </authorList>
    </citation>
    <scope>NUCLEOTIDE SEQUENCE [LARGE SCALE GENOMIC DNA]</scope>
    <source>
        <strain evidence="3">NBRC 100426</strain>
    </source>
</reference>
<sequence>MTSDETTGPATPASGPAADSHQDTPSNPKPGAPKPGPKPGPRPGPRPGAGPKPASPTPAPAPIVPATKHDAFDPREFGRIDEAGVVWLITPTGEREIGSWQAGTIEEGLAHFARRYTDLATEVEIQEERLAARTGDPRKSQAAAKHLLDTLPDASIIGDVAAIEQRLTVIVGSADDVADSLKAERDQARAAAIARKEELATEAESIGAESTQWKAAGDRLRAILDEWKTIKGIDRKTDDALWKRYSKARDAFNRRRGAHFAELDRERAGAKARKEELIERAEALSSSTDWGPTAGAFRELLTEWKAAGRAPRDADEALWQRFKAAQDVFFAARNAASSERDAEFGANATAKIALLDEAEKSIDPASDLDGARREFRTFREKWDEIGKVPRDQMHSLEARARALEKRIRDAEDAQWQRTDPEAQARAAQFADRAAQLEEQAAKAAERGKNRDAEKLREQAAQWREWAQAAQSAIADR</sequence>
<proteinExistence type="predicted"/>
<feature type="compositionally biased region" description="Low complexity" evidence="2">
    <location>
        <begin position="423"/>
        <end position="438"/>
    </location>
</feature>
<dbReference type="RefSeq" id="WP_007238169.1">
    <property type="nucleotide sequence ID" value="NZ_BAFB01000087.1"/>
</dbReference>
<dbReference type="Pfam" id="PF03993">
    <property type="entry name" value="DUF349"/>
    <property type="match status" value="3"/>
</dbReference>
<feature type="compositionally biased region" description="Low complexity" evidence="2">
    <location>
        <begin position="458"/>
        <end position="470"/>
    </location>
</feature>
<feature type="region of interest" description="Disordered" evidence="2">
    <location>
        <begin position="1"/>
        <end position="69"/>
    </location>
</feature>
<dbReference type="Proteomes" id="UP000005038">
    <property type="component" value="Unassembled WGS sequence"/>
</dbReference>
<dbReference type="AlphaFoldDB" id="H5TKB9"/>
<name>H5TKB9_GORO1</name>
<protein>
    <recommendedName>
        <fullName evidence="5">DNA repair ATPase</fullName>
    </recommendedName>
</protein>
<dbReference type="EMBL" id="BAFB01000087">
    <property type="protein sequence ID" value="GAB33927.1"/>
    <property type="molecule type" value="Genomic_DNA"/>
</dbReference>
<evidence type="ECO:0000313" key="3">
    <source>
        <dbReference type="EMBL" id="GAB33927.1"/>
    </source>
</evidence>
<evidence type="ECO:0000256" key="2">
    <source>
        <dbReference type="SAM" id="MobiDB-lite"/>
    </source>
</evidence>
<dbReference type="OrthoDB" id="5422202at2"/>
<comment type="caution">
    <text evidence="3">The sequence shown here is derived from an EMBL/GenBank/DDBJ whole genome shotgun (WGS) entry which is preliminary data.</text>
</comment>
<dbReference type="STRING" id="1108044.GOOTI_087_00510"/>
<dbReference type="InterPro" id="IPR007139">
    <property type="entry name" value="DUF349"/>
</dbReference>
<evidence type="ECO:0000256" key="1">
    <source>
        <dbReference type="SAM" id="Coils"/>
    </source>
</evidence>
<feature type="coiled-coil region" evidence="1">
    <location>
        <begin position="260"/>
        <end position="287"/>
    </location>
</feature>
<accession>H5TKB9</accession>
<evidence type="ECO:0008006" key="5">
    <source>
        <dbReference type="Google" id="ProtNLM"/>
    </source>
</evidence>
<keyword evidence="4" id="KW-1185">Reference proteome</keyword>
<organism evidence="3 4">
    <name type="scientific">Gordonia otitidis (strain DSM 44809 / CCUG 52243 / JCM 12355 / NBRC 100426 / IFM 10032)</name>
    <dbReference type="NCBI Taxonomy" id="1108044"/>
    <lineage>
        <taxon>Bacteria</taxon>
        <taxon>Bacillati</taxon>
        <taxon>Actinomycetota</taxon>
        <taxon>Actinomycetes</taxon>
        <taxon>Mycobacteriales</taxon>
        <taxon>Gordoniaceae</taxon>
        <taxon>Gordonia</taxon>
    </lineage>
</organism>
<evidence type="ECO:0000313" key="4">
    <source>
        <dbReference type="Proteomes" id="UP000005038"/>
    </source>
</evidence>
<feature type="compositionally biased region" description="Low complexity" evidence="2">
    <location>
        <begin position="1"/>
        <end position="18"/>
    </location>
</feature>
<keyword evidence="1" id="KW-0175">Coiled coil</keyword>
<feature type="region of interest" description="Disordered" evidence="2">
    <location>
        <begin position="411"/>
        <end position="476"/>
    </location>
</feature>
<feature type="compositionally biased region" description="Pro residues" evidence="2">
    <location>
        <begin position="27"/>
        <end position="63"/>
    </location>
</feature>
<gene>
    <name evidence="3" type="ORF">GOOTI_087_00510</name>
</gene>
<feature type="compositionally biased region" description="Basic and acidic residues" evidence="2">
    <location>
        <begin position="439"/>
        <end position="457"/>
    </location>
</feature>